<name>A0A2P2PQR5_RHIMU</name>
<dbReference type="EMBL" id="GGEC01076590">
    <property type="protein sequence ID" value="MBX57074.1"/>
    <property type="molecule type" value="Transcribed_RNA"/>
</dbReference>
<accession>A0A2P2PQR5</accession>
<reference evidence="1" key="1">
    <citation type="submission" date="2018-02" db="EMBL/GenBank/DDBJ databases">
        <title>Rhizophora mucronata_Transcriptome.</title>
        <authorList>
            <person name="Meera S.P."/>
            <person name="Sreeshan A."/>
            <person name="Augustine A."/>
        </authorList>
    </citation>
    <scope>NUCLEOTIDE SEQUENCE</scope>
    <source>
        <tissue evidence="1">Leaf</tissue>
    </source>
</reference>
<sequence length="32" mass="3896">MIKNFSQEIDHYHKGIQFTKQQMKSVAYHFPL</sequence>
<evidence type="ECO:0000313" key="1">
    <source>
        <dbReference type="EMBL" id="MBX57074.1"/>
    </source>
</evidence>
<organism evidence="1">
    <name type="scientific">Rhizophora mucronata</name>
    <name type="common">Asiatic mangrove</name>
    <dbReference type="NCBI Taxonomy" id="61149"/>
    <lineage>
        <taxon>Eukaryota</taxon>
        <taxon>Viridiplantae</taxon>
        <taxon>Streptophyta</taxon>
        <taxon>Embryophyta</taxon>
        <taxon>Tracheophyta</taxon>
        <taxon>Spermatophyta</taxon>
        <taxon>Magnoliopsida</taxon>
        <taxon>eudicotyledons</taxon>
        <taxon>Gunneridae</taxon>
        <taxon>Pentapetalae</taxon>
        <taxon>rosids</taxon>
        <taxon>fabids</taxon>
        <taxon>Malpighiales</taxon>
        <taxon>Rhizophoraceae</taxon>
        <taxon>Rhizophora</taxon>
    </lineage>
</organism>
<protein>
    <submittedName>
        <fullName evidence="1">Uncharacterized protein</fullName>
    </submittedName>
</protein>
<dbReference type="AlphaFoldDB" id="A0A2P2PQR5"/>
<proteinExistence type="predicted"/>